<dbReference type="OrthoDB" id="9779889at2"/>
<dbReference type="CDD" id="cd10747">
    <property type="entry name" value="DnaJ_C"/>
    <property type="match status" value="1"/>
</dbReference>
<dbReference type="SUPFAM" id="SSF49493">
    <property type="entry name" value="HSP40/DnaJ peptide-binding domain"/>
    <property type="match status" value="2"/>
</dbReference>
<dbReference type="Gene3D" id="2.10.230.10">
    <property type="entry name" value="Heat shock protein DnaJ, cysteine-rich domain"/>
    <property type="match status" value="1"/>
</dbReference>
<accession>E3J2Z3</accession>
<dbReference type="NCBIfam" id="NF047832">
    <property type="entry name" value="caspase_w_EACC1"/>
    <property type="match status" value="1"/>
</dbReference>
<dbReference type="PROSITE" id="PS00018">
    <property type="entry name" value="EF_HAND_1"/>
    <property type="match status" value="1"/>
</dbReference>
<dbReference type="STRING" id="298654.FraEuI1c_4954"/>
<dbReference type="PANTHER" id="PTHR43096">
    <property type="entry name" value="DNAJ HOMOLOG 1, MITOCHONDRIAL-RELATED"/>
    <property type="match status" value="1"/>
</dbReference>
<dbReference type="SUPFAM" id="SSF52129">
    <property type="entry name" value="Caspase-like"/>
    <property type="match status" value="1"/>
</dbReference>
<dbReference type="HOGENOM" id="CLU_574461_0_0_11"/>
<dbReference type="InterPro" id="IPR036410">
    <property type="entry name" value="HSP_DnaJ_Cys-rich_dom_sf"/>
</dbReference>
<dbReference type="RefSeq" id="WP_013426061.1">
    <property type="nucleotide sequence ID" value="NC_014666.1"/>
</dbReference>
<protein>
    <submittedName>
        <fullName evidence="3">Chaperone DnaJ domain protein</fullName>
    </submittedName>
</protein>
<keyword evidence="4" id="KW-1185">Reference proteome</keyword>
<name>E3J2Z3_PSEI1</name>
<organism evidence="3 4">
    <name type="scientific">Pseudofrankia inefficax (strain DSM 45817 / CECT 9037 / DDB 130130 / EuI1c)</name>
    <name type="common">Frankia inefficax</name>
    <dbReference type="NCBI Taxonomy" id="298654"/>
    <lineage>
        <taxon>Bacteria</taxon>
        <taxon>Bacillati</taxon>
        <taxon>Actinomycetota</taxon>
        <taxon>Actinomycetes</taxon>
        <taxon>Frankiales</taxon>
        <taxon>Frankiaceae</taxon>
        <taxon>Pseudofrankia</taxon>
    </lineage>
</organism>
<dbReference type="InterPro" id="IPR002939">
    <property type="entry name" value="DnaJ_C"/>
</dbReference>
<dbReference type="Proteomes" id="UP000002484">
    <property type="component" value="Chromosome"/>
</dbReference>
<dbReference type="GO" id="GO:0051082">
    <property type="term" value="F:unfolded protein binding"/>
    <property type="evidence" value="ECO:0007669"/>
    <property type="project" value="InterPro"/>
</dbReference>
<dbReference type="eggNOG" id="COG0484">
    <property type="taxonomic scope" value="Bacteria"/>
</dbReference>
<dbReference type="GO" id="GO:0005737">
    <property type="term" value="C:cytoplasm"/>
    <property type="evidence" value="ECO:0007669"/>
    <property type="project" value="TreeGrafter"/>
</dbReference>
<reference evidence="3 4" key="1">
    <citation type="submission" date="2010-10" db="EMBL/GenBank/DDBJ databases">
        <title>Complete sequence of Frankia sp. EuI1c.</title>
        <authorList>
            <consortium name="US DOE Joint Genome Institute"/>
            <person name="Lucas S."/>
            <person name="Copeland A."/>
            <person name="Lapidus A."/>
            <person name="Cheng J.-F."/>
            <person name="Bruce D."/>
            <person name="Goodwin L."/>
            <person name="Pitluck S."/>
            <person name="Chertkov O."/>
            <person name="Detter J.C."/>
            <person name="Han C."/>
            <person name="Tapia R."/>
            <person name="Land M."/>
            <person name="Hauser L."/>
            <person name="Jeffries C."/>
            <person name="Kyrpides N."/>
            <person name="Ivanova N."/>
            <person name="Mikhailova N."/>
            <person name="Beauchemin N."/>
            <person name="Sen A."/>
            <person name="Sur S.A."/>
            <person name="Gtari M."/>
            <person name="Wall L."/>
            <person name="Tisa L."/>
            <person name="Woyke T."/>
        </authorList>
    </citation>
    <scope>NUCLEOTIDE SEQUENCE [LARGE SCALE GENOMIC DNA]</scope>
    <source>
        <strain evidence="4">DSM 45817 / CECT 9037 / EuI1c</strain>
    </source>
</reference>
<dbReference type="Pfam" id="PF00656">
    <property type="entry name" value="Peptidase_C14"/>
    <property type="match status" value="1"/>
</dbReference>
<dbReference type="GO" id="GO:0004197">
    <property type="term" value="F:cysteine-type endopeptidase activity"/>
    <property type="evidence" value="ECO:0007669"/>
    <property type="project" value="InterPro"/>
</dbReference>
<dbReference type="Gene3D" id="2.60.260.20">
    <property type="entry name" value="Urease metallochaperone UreE, N-terminal domain"/>
    <property type="match status" value="2"/>
</dbReference>
<dbReference type="PANTHER" id="PTHR43096:SF48">
    <property type="entry name" value="CHAPERONE PROTEIN DNAJ"/>
    <property type="match status" value="1"/>
</dbReference>
<evidence type="ECO:0000313" key="3">
    <source>
        <dbReference type="EMBL" id="ADP82943.1"/>
    </source>
</evidence>
<feature type="domain" description="Chaperone DnaJ C-terminal" evidence="2">
    <location>
        <begin position="278"/>
        <end position="480"/>
    </location>
</feature>
<dbReference type="eggNOG" id="COG4249">
    <property type="taxonomic scope" value="Bacteria"/>
</dbReference>
<sequence>MAAAPARDALLIATGRYDSPVLAQLRSPSRDAQELERLLADPAIGRFNVSKVIDGRSYEIAQRVEEFFYGRNRDDLLLVHLSCHGLKNDDGELYFAATNTNKNFLGSTAMSAAFVHEQMRRCRARSIVLLLDCCFSGAFMAGAKGDDGVDLQGQLSGFGRAVLTATSRTEYAWEGDNARSLEPEPSRFTAAIVNGLATGNADRDGDGKIAVDELYEHVYEYLRQARVRQSPRMWAELEYRIFVADAHHRVKPPGDPAAPTLGRAPWPKRLRGNDAVLPLNLTLEEIAFGKEKTLRVETAVPCGDCATVGSVGDPRLVACEACLGRGALLADDAFCEQCEGAGLLVLNPCATCAGAGRRPLVRTLTVRIPAGIENGMRIRLGGEGEVGPGAGQPGDLYVEAVETPHPTFTREGDDIRSRLRLRRREASKGTIASVATLEGGTRRIRIAPGTRDGTILRLAGEGVPHLSAEGRGDHLITVEVGS</sequence>
<dbReference type="InParanoid" id="E3J2Z3"/>
<dbReference type="InterPro" id="IPR029030">
    <property type="entry name" value="Caspase-like_dom_sf"/>
</dbReference>
<dbReference type="InterPro" id="IPR011600">
    <property type="entry name" value="Pept_C14_caspase"/>
</dbReference>
<feature type="domain" description="Peptidase C14 caspase" evidence="1">
    <location>
        <begin position="9"/>
        <end position="235"/>
    </location>
</feature>
<evidence type="ECO:0000259" key="2">
    <source>
        <dbReference type="Pfam" id="PF01556"/>
    </source>
</evidence>
<evidence type="ECO:0000259" key="1">
    <source>
        <dbReference type="Pfam" id="PF00656"/>
    </source>
</evidence>
<dbReference type="GO" id="GO:0006508">
    <property type="term" value="P:proteolysis"/>
    <property type="evidence" value="ECO:0007669"/>
    <property type="project" value="InterPro"/>
</dbReference>
<proteinExistence type="predicted"/>
<dbReference type="InterPro" id="IPR008971">
    <property type="entry name" value="HSP40/DnaJ_pept-bd"/>
</dbReference>
<dbReference type="GO" id="GO:0042026">
    <property type="term" value="P:protein refolding"/>
    <property type="evidence" value="ECO:0007669"/>
    <property type="project" value="TreeGrafter"/>
</dbReference>
<dbReference type="Pfam" id="PF01556">
    <property type="entry name" value="DnaJ_C"/>
    <property type="match status" value="1"/>
</dbReference>
<dbReference type="InterPro" id="IPR018247">
    <property type="entry name" value="EF_Hand_1_Ca_BS"/>
</dbReference>
<dbReference type="AlphaFoldDB" id="E3J2Z3"/>
<dbReference type="SUPFAM" id="SSF57938">
    <property type="entry name" value="DnaJ/Hsp40 cysteine-rich domain"/>
    <property type="match status" value="1"/>
</dbReference>
<gene>
    <name evidence="3" type="ordered locus">FraEuI1c_4954</name>
</gene>
<dbReference type="KEGG" id="fri:FraEuI1c_4954"/>
<evidence type="ECO:0000313" key="4">
    <source>
        <dbReference type="Proteomes" id="UP000002484"/>
    </source>
</evidence>
<dbReference type="Gene3D" id="3.40.50.1460">
    <property type="match status" value="1"/>
</dbReference>
<dbReference type="EMBL" id="CP002299">
    <property type="protein sequence ID" value="ADP82943.1"/>
    <property type="molecule type" value="Genomic_DNA"/>
</dbReference>